<dbReference type="AlphaFoldDB" id="A0A3Q3KA83"/>
<accession>A0A3Q3KA83</accession>
<evidence type="ECO:0000313" key="1">
    <source>
        <dbReference type="Ensembl" id="ENSMALP00000030934.1"/>
    </source>
</evidence>
<name>A0A3Q3KA83_MONAL</name>
<dbReference type="Proteomes" id="UP000261600">
    <property type="component" value="Unplaced"/>
</dbReference>
<proteinExistence type="predicted"/>
<organism evidence="1 2">
    <name type="scientific">Monopterus albus</name>
    <name type="common">Swamp eel</name>
    <dbReference type="NCBI Taxonomy" id="43700"/>
    <lineage>
        <taxon>Eukaryota</taxon>
        <taxon>Metazoa</taxon>
        <taxon>Chordata</taxon>
        <taxon>Craniata</taxon>
        <taxon>Vertebrata</taxon>
        <taxon>Euteleostomi</taxon>
        <taxon>Actinopterygii</taxon>
        <taxon>Neopterygii</taxon>
        <taxon>Teleostei</taxon>
        <taxon>Neoteleostei</taxon>
        <taxon>Acanthomorphata</taxon>
        <taxon>Anabantaria</taxon>
        <taxon>Synbranchiformes</taxon>
        <taxon>Synbranchidae</taxon>
        <taxon>Monopterus</taxon>
    </lineage>
</organism>
<keyword evidence="2" id="KW-1185">Reference proteome</keyword>
<sequence>MFVLGAYVPGANPSGEFTIVVRTNSSYNHSPYDLYTRDGSKKDDSHYISTSSDLQKKFVIETGFVQKNYWLEWVQNVARKVLANTSCVICAGPCPALLTVPSLLSDHPGKGLTPLLACFSDRPMPVPKHPGKGLTPLLACFSPPQASEHPRRSALSSDCLSAVLGFLEVRWLTGQSLRPQW</sequence>
<dbReference type="STRING" id="43700.ENSMALP00000030934"/>
<evidence type="ECO:0000313" key="2">
    <source>
        <dbReference type="Proteomes" id="UP000261600"/>
    </source>
</evidence>
<dbReference type="Ensembl" id="ENSMALT00000031480.1">
    <property type="protein sequence ID" value="ENSMALP00000030934.1"/>
    <property type="gene ID" value="ENSMALG00000021384.1"/>
</dbReference>
<reference evidence="1" key="1">
    <citation type="submission" date="2025-08" db="UniProtKB">
        <authorList>
            <consortium name="Ensembl"/>
        </authorList>
    </citation>
    <scope>IDENTIFICATION</scope>
</reference>
<reference evidence="1" key="2">
    <citation type="submission" date="2025-09" db="UniProtKB">
        <authorList>
            <consortium name="Ensembl"/>
        </authorList>
    </citation>
    <scope>IDENTIFICATION</scope>
</reference>
<protein>
    <submittedName>
        <fullName evidence="1">Uncharacterized protein</fullName>
    </submittedName>
</protein>